<accession>A0A3L9DRW7</accession>
<dbReference type="EMBL" id="RCVM01000016">
    <property type="protein sequence ID" value="RLY02329.1"/>
    <property type="molecule type" value="Genomic_DNA"/>
</dbReference>
<dbReference type="GO" id="GO:0003677">
    <property type="term" value="F:DNA binding"/>
    <property type="evidence" value="ECO:0007669"/>
    <property type="project" value="InterPro"/>
</dbReference>
<dbReference type="Proteomes" id="UP000279194">
    <property type="component" value="Unassembled WGS sequence"/>
</dbReference>
<proteinExistence type="predicted"/>
<evidence type="ECO:0000313" key="3">
    <source>
        <dbReference type="Proteomes" id="UP000279194"/>
    </source>
</evidence>
<keyword evidence="3" id="KW-1185">Reference proteome</keyword>
<sequence length="147" mass="17339">MKITIELDDSLTDAEVIIRTPKLSAEIEQMQQLLSQLTRPPLIFYKGNSEYFIDVGDILFFETDGGKIYGHTKDNAYEVKLKLYELEDYLPNYFCRIAKASIANTRKIYSLDKSFSGSMIRFYDSHKQVYVSRHYYHLLKEKLQEMR</sequence>
<comment type="caution">
    <text evidence="2">The sequence shown here is derived from an EMBL/GenBank/DDBJ whole genome shotgun (WGS) entry which is preliminary data.</text>
</comment>
<evidence type="ECO:0000313" key="2">
    <source>
        <dbReference type="EMBL" id="RLY02329.1"/>
    </source>
</evidence>
<dbReference type="OrthoDB" id="9808614at2"/>
<protein>
    <submittedName>
        <fullName evidence="2">LytTR family transcriptional regulator</fullName>
    </submittedName>
</protein>
<dbReference type="GO" id="GO:0000156">
    <property type="term" value="F:phosphorelay response regulator activity"/>
    <property type="evidence" value="ECO:0007669"/>
    <property type="project" value="InterPro"/>
</dbReference>
<dbReference type="PROSITE" id="PS50930">
    <property type="entry name" value="HTH_LYTTR"/>
    <property type="match status" value="1"/>
</dbReference>
<dbReference type="SMART" id="SM00850">
    <property type="entry name" value="LytTR"/>
    <property type="match status" value="1"/>
</dbReference>
<dbReference type="AlphaFoldDB" id="A0A3L9DRW7"/>
<organism evidence="2 3">
    <name type="scientific">Streptococcus hillyeri</name>
    <dbReference type="NCBI Taxonomy" id="2282420"/>
    <lineage>
        <taxon>Bacteria</taxon>
        <taxon>Bacillati</taxon>
        <taxon>Bacillota</taxon>
        <taxon>Bacilli</taxon>
        <taxon>Lactobacillales</taxon>
        <taxon>Streptococcaceae</taxon>
        <taxon>Streptococcus</taxon>
    </lineage>
</organism>
<name>A0A3L9DRW7_9STRE</name>
<dbReference type="InterPro" id="IPR046947">
    <property type="entry name" value="LytR-like"/>
</dbReference>
<dbReference type="RefSeq" id="WP_121836029.1">
    <property type="nucleotide sequence ID" value="NZ_CP163513.1"/>
</dbReference>
<gene>
    <name evidence="2" type="ORF">EAF07_07875</name>
</gene>
<dbReference type="Gene3D" id="2.40.50.1020">
    <property type="entry name" value="LytTr DNA-binding domain"/>
    <property type="match status" value="1"/>
</dbReference>
<dbReference type="InterPro" id="IPR007492">
    <property type="entry name" value="LytTR_DNA-bd_dom"/>
</dbReference>
<dbReference type="PANTHER" id="PTHR37299">
    <property type="entry name" value="TRANSCRIPTIONAL REGULATOR-RELATED"/>
    <property type="match status" value="1"/>
</dbReference>
<feature type="domain" description="HTH LytTR-type" evidence="1">
    <location>
        <begin position="42"/>
        <end position="145"/>
    </location>
</feature>
<evidence type="ECO:0000259" key="1">
    <source>
        <dbReference type="PROSITE" id="PS50930"/>
    </source>
</evidence>
<dbReference type="PANTHER" id="PTHR37299:SF4">
    <property type="entry name" value="TRANSCRIPTIONAL REGULATOR"/>
    <property type="match status" value="1"/>
</dbReference>
<reference evidence="2 3" key="1">
    <citation type="submission" date="2018-10" db="EMBL/GenBank/DDBJ databases">
        <title>Streptococcus hillyeri sp. nov., isolated from equine tracheal sample.</title>
        <authorList>
            <person name="Macfadyen A.C."/>
            <person name="Waller A."/>
            <person name="Paterson G.K."/>
        </authorList>
    </citation>
    <scope>NUCLEOTIDE SEQUENCE [LARGE SCALE GENOMIC DNA]</scope>
    <source>
        <strain evidence="2 3">28462</strain>
    </source>
</reference>
<dbReference type="Pfam" id="PF04397">
    <property type="entry name" value="LytTR"/>
    <property type="match status" value="1"/>
</dbReference>